<keyword evidence="2" id="KW-1185">Reference proteome</keyword>
<comment type="caution">
    <text evidence="1">The sequence shown here is derived from an EMBL/GenBank/DDBJ whole genome shotgun (WGS) entry which is preliminary data.</text>
</comment>
<name>A0ACB9LQH2_BAUVA</name>
<dbReference type="Proteomes" id="UP000828941">
    <property type="component" value="Chromosome 11"/>
</dbReference>
<proteinExistence type="predicted"/>
<reference evidence="1 2" key="1">
    <citation type="journal article" date="2022" name="DNA Res.">
        <title>Chromosomal-level genome assembly of the orchid tree Bauhinia variegata (Leguminosae; Cercidoideae) supports the allotetraploid origin hypothesis of Bauhinia.</title>
        <authorList>
            <person name="Zhong Y."/>
            <person name="Chen Y."/>
            <person name="Zheng D."/>
            <person name="Pang J."/>
            <person name="Liu Y."/>
            <person name="Luo S."/>
            <person name="Meng S."/>
            <person name="Qian L."/>
            <person name="Wei D."/>
            <person name="Dai S."/>
            <person name="Zhou R."/>
        </authorList>
    </citation>
    <scope>NUCLEOTIDE SEQUENCE [LARGE SCALE GENOMIC DNA]</scope>
    <source>
        <strain evidence="1">BV-YZ2020</strain>
    </source>
</reference>
<protein>
    <submittedName>
        <fullName evidence="1">Uncharacterized protein</fullName>
    </submittedName>
</protein>
<accession>A0ACB9LQH2</accession>
<organism evidence="1 2">
    <name type="scientific">Bauhinia variegata</name>
    <name type="common">Purple orchid tree</name>
    <name type="synonym">Phanera variegata</name>
    <dbReference type="NCBI Taxonomy" id="167791"/>
    <lineage>
        <taxon>Eukaryota</taxon>
        <taxon>Viridiplantae</taxon>
        <taxon>Streptophyta</taxon>
        <taxon>Embryophyta</taxon>
        <taxon>Tracheophyta</taxon>
        <taxon>Spermatophyta</taxon>
        <taxon>Magnoliopsida</taxon>
        <taxon>eudicotyledons</taxon>
        <taxon>Gunneridae</taxon>
        <taxon>Pentapetalae</taxon>
        <taxon>rosids</taxon>
        <taxon>fabids</taxon>
        <taxon>Fabales</taxon>
        <taxon>Fabaceae</taxon>
        <taxon>Cercidoideae</taxon>
        <taxon>Cercideae</taxon>
        <taxon>Bauhiniinae</taxon>
        <taxon>Bauhinia</taxon>
    </lineage>
</organism>
<evidence type="ECO:0000313" key="1">
    <source>
        <dbReference type="EMBL" id="KAI4313591.1"/>
    </source>
</evidence>
<sequence>MEIFEDTRYYGVSFGRVRGYGEIFKCLDQTTGNYVAVKKIVDYTGDIDVPSTKIRAVALLKELNHDNIIRLLDILNLKDGVHIVLEYFDLDLYKFIYSRSIPKDQLQIENIHQQILSAVAYCHSNKIVHGDLRLENFLIDLDHSSYIVKLANFESARSLEGLPVGYGCQGATNSYGTSEVSYSSDSARCNLLSKMLNLELNQRISAEDTLEHYYFGSAKKDVKPAIENDPTEIKGSINGCHQRNESKNKCGITEKAMKSRKDPHHKDEYNFDAGRREDIVYLPDNGSENMAKSSPTVKPSHDTNYADENNTQSQTLKQTVEPIDDPDGTDVDSWPVELSTEPPADLHHKDECDLDSRRGEGHAESPVDTNNGSEINLRSSPREQSMDPSFVTYHTDENYVESGTMENLVSPVSNTHNQDGRIQSRPTEENEGKSAEIPEILEKKAAENLIFDPRHKDESDLNSRREHIFAPSNDPDTVTEDNQMRDPTEPSRVSHHADEDGVQPGTEEHLVKPHGSFEIQDTSDLNSRREHLVVPPDDPDCVSEHPLEPSNEGWHFVQPLDVPPEDNLRSGPTEEPLKPSHGSHDVDKDEVQSG</sequence>
<dbReference type="EMBL" id="CM039436">
    <property type="protein sequence ID" value="KAI4313591.1"/>
    <property type="molecule type" value="Genomic_DNA"/>
</dbReference>
<evidence type="ECO:0000313" key="2">
    <source>
        <dbReference type="Proteomes" id="UP000828941"/>
    </source>
</evidence>
<gene>
    <name evidence="1" type="ORF">L6164_026555</name>
</gene>